<feature type="domain" description="TPPC8 first Ig-like" evidence="3">
    <location>
        <begin position="703"/>
        <end position="906"/>
    </location>
</feature>
<accession>A0A1I8NQR6</accession>
<dbReference type="OrthoDB" id="203724at2759"/>
<sequence length="1326" mass="149844">MIHLTGQNYNSRDIVQNIFSPLIGVLCSPYADEVCHRNNLSFPELLQPFAKLQNDAHFRDISGTSVSIRGLRLNFCDVDWRPPQTVLARKMLNESTTVYNEKTKIIHLADISLELPSSEPWFENWRETFLTVQYTADHEFTRNLLSCLIVLSSGDPNIVETAHKLSQRVHQMQSVTPQKLPKWFHSSDVLNSYVVLHEGTQGDLSKAQQGYEMLKSTFGDTKCFLIQINSLDANVTTTEVPDYWTSFLKRQPKTGEGQSGGSIGDKTPQDGVSAVAMPSMQMSLLSDAMANNEASDLASILHPLSPVQENATEAINSKFSVSSESIASQTINPNVWIGDFDAPHGQCLNAMDVENLRHFVQDYAVRALIPYVEHLVGILNEAVTNKKGVSKSLLSATKRWFVTSKPGAAASNQNAVIYTHESAELQTRKLGDLYFMFGHYNMAFQAYHQAKRDFNADSAWQYYAGALEMAAISAFMLGTASRKTYDYMEDAINCYLNTCKLQQFATRATLLSVECLKTGRLYGEAAKQLIRMSSEESDLRSALFLEQAAYCFLACSPAMYRNYAFQIILSGNRYSRAGQRKHAYRCYAQAYQVFQQKGWSLAEDHIQYTMAKQAYMLKKLEEASRSYAHLLRPGSLQNGQQQLSFLKEFIQTQNEFIKRHPEMDLMPHALPQVIQDSIKVLTLSPPAVVSAQYIPATNMDINTDLSDETIWHKLEEMLVTTASANKPQVFKPSRSLFTKENPTVDNPVAIQGEPIELSVTICNTIRCGILLSNVELLWRLKLENDEELSNMCLFENGGENPNNAAIKAAVKCGQPQSVQLEEKASQTLYFKLTPKLTGRFTVVGMVANVASVAEPQATLLGSLQFETQVLRQTGNKAPLFDQKLNIRVIPTLPSLNVSFSAIPSDLIAGEIVPVTISFRNDSIKPIDEILLGCDSPRWLTLQDKDTTIPLSLLSSIKDLSNEKLVKDKEIRQQHVSRLFKSKTDGALKAQEGSVITAWLQAPYEKGEFTLRLLFYYGFSPDGKSGNLKYRLVRHNWKFNIHECLQTEATCVLSNATTGELGMNIDIRNENKIHHAVMSELYVNSFALYCEQFQINKDKLYWINQMEISTGLQGDNCLKPSKNASFQCRLTERTSAADKPLPQELLKSRLSYMNIYTKKPANNTEPNIPKMSEMYSFLTKHETVFFNPSITTEEFNNIVASYKPHTTIAICWSAAIVQNSQQRQAYGQHFIQLKNIYEKKACPYQTDEIKQFRHDLDKEHEKQFNIQQFCSKPPQDIYELLDAESGKNTERYMPFGDDDDDFWEPNEMYVGQRCFLEDESFLVASKA</sequence>
<proteinExistence type="predicted"/>
<feature type="region of interest" description="Disordered" evidence="1">
    <location>
        <begin position="249"/>
        <end position="272"/>
    </location>
</feature>
<evidence type="ECO:0000313" key="5">
    <source>
        <dbReference type="EnsemblMetazoa" id="SCAU001216-PA"/>
    </source>
</evidence>
<organism evidence="5 6">
    <name type="scientific">Stomoxys calcitrans</name>
    <name type="common">Stable fly</name>
    <name type="synonym">Conops calcitrans</name>
    <dbReference type="NCBI Taxonomy" id="35570"/>
    <lineage>
        <taxon>Eukaryota</taxon>
        <taxon>Metazoa</taxon>
        <taxon>Ecdysozoa</taxon>
        <taxon>Arthropoda</taxon>
        <taxon>Hexapoda</taxon>
        <taxon>Insecta</taxon>
        <taxon>Pterygota</taxon>
        <taxon>Neoptera</taxon>
        <taxon>Endopterygota</taxon>
        <taxon>Diptera</taxon>
        <taxon>Brachycera</taxon>
        <taxon>Muscomorpha</taxon>
        <taxon>Muscoidea</taxon>
        <taxon>Muscidae</taxon>
        <taxon>Stomoxys</taxon>
    </lineage>
</organism>
<dbReference type="Proteomes" id="UP000095300">
    <property type="component" value="Unassembled WGS sequence"/>
</dbReference>
<dbReference type="Pfam" id="PF24546">
    <property type="entry name" value="Ig_TPPC8_3rd"/>
    <property type="match status" value="1"/>
</dbReference>
<dbReference type="STRING" id="35570.A0A1I8NQR6"/>
<reference evidence="5" key="1">
    <citation type="submission" date="2020-05" db="UniProtKB">
        <authorList>
            <consortium name="EnsemblMetazoa"/>
        </authorList>
    </citation>
    <scope>IDENTIFICATION</scope>
    <source>
        <strain evidence="5">USDA</strain>
    </source>
</reference>
<evidence type="ECO:0000313" key="6">
    <source>
        <dbReference type="Proteomes" id="UP000095300"/>
    </source>
</evidence>
<protein>
    <recommendedName>
        <fullName evidence="7">Trafficking protein particle complex subunit 8</fullName>
    </recommendedName>
</protein>
<dbReference type="GO" id="GO:1990072">
    <property type="term" value="C:TRAPPIII protein complex"/>
    <property type="evidence" value="ECO:0007669"/>
    <property type="project" value="TreeGrafter"/>
</dbReference>
<feature type="domain" description="TPPC8 third Ig-like" evidence="4">
    <location>
        <begin position="1035"/>
        <end position="1231"/>
    </location>
</feature>
<dbReference type="EnsemblMetazoa" id="SCAU001216-RA">
    <property type="protein sequence ID" value="SCAU001216-PA"/>
    <property type="gene ID" value="SCAU001216"/>
</dbReference>
<gene>
    <name evidence="5" type="primary">106090203</name>
</gene>
<evidence type="ECO:0000259" key="4">
    <source>
        <dbReference type="Pfam" id="PF24546"/>
    </source>
</evidence>
<dbReference type="InterPro" id="IPR058541">
    <property type="entry name" value="Ig_TPPC8_1st"/>
</dbReference>
<dbReference type="InterPro" id="IPR058540">
    <property type="entry name" value="Ig_TPPC8_3rd"/>
</dbReference>
<dbReference type="VEuPathDB" id="VectorBase:SCAU001216"/>
<evidence type="ECO:0000259" key="3">
    <source>
        <dbReference type="Pfam" id="PF24545"/>
    </source>
</evidence>
<evidence type="ECO:0000256" key="1">
    <source>
        <dbReference type="SAM" id="MobiDB-lite"/>
    </source>
</evidence>
<evidence type="ECO:0000259" key="2">
    <source>
        <dbReference type="Pfam" id="PF24544"/>
    </source>
</evidence>
<dbReference type="InterPro" id="IPR024420">
    <property type="entry name" value="TRAPP_III_complex_Trs85"/>
</dbReference>
<dbReference type="PANTHER" id="PTHR12975:SF6">
    <property type="entry name" value="TRAFFICKING PROTEIN PARTICLE COMPLEX SUBUNIT 8"/>
    <property type="match status" value="1"/>
</dbReference>
<dbReference type="Pfam" id="PF12739">
    <property type="entry name" value="TRAPPC-Trs85"/>
    <property type="match status" value="1"/>
</dbReference>
<dbReference type="KEGG" id="scac:106090203"/>
<keyword evidence="6" id="KW-1185">Reference proteome</keyword>
<name>A0A1I8NQR6_STOCA</name>
<dbReference type="Pfam" id="PF24545">
    <property type="entry name" value="Ig_TPPC8_1st"/>
    <property type="match status" value="1"/>
</dbReference>
<feature type="domain" description="TPPC8 second Ig-like" evidence="2">
    <location>
        <begin position="909"/>
        <end position="1032"/>
    </location>
</feature>
<dbReference type="PANTHER" id="PTHR12975">
    <property type="entry name" value="TRANSPORT PROTEIN TRAPP"/>
    <property type="match status" value="1"/>
</dbReference>
<dbReference type="Pfam" id="PF24544">
    <property type="entry name" value="Ig_TPPC8_2nd"/>
    <property type="match status" value="1"/>
</dbReference>
<evidence type="ECO:0008006" key="7">
    <source>
        <dbReference type="Google" id="ProtNLM"/>
    </source>
</evidence>
<dbReference type="InterPro" id="IPR058538">
    <property type="entry name" value="Ig_TPPC8_2nd"/>
</dbReference>